<gene>
    <name evidence="3" type="ORF">CWN80_05315</name>
</gene>
<comment type="caution">
    <text evidence="3">The sequence shown here is derived from an EMBL/GenBank/DDBJ whole genome shotgun (WGS) entry which is preliminary data.</text>
</comment>
<keyword evidence="2" id="KW-0812">Transmembrane</keyword>
<feature type="transmembrane region" description="Helical" evidence="2">
    <location>
        <begin position="199"/>
        <end position="225"/>
    </location>
</feature>
<keyword evidence="4" id="KW-1185">Reference proteome</keyword>
<proteinExistence type="predicted"/>
<evidence type="ECO:0000313" key="4">
    <source>
        <dbReference type="Proteomes" id="UP000288711"/>
    </source>
</evidence>
<accession>A0A444B7D4</accession>
<feature type="region of interest" description="Disordered" evidence="1">
    <location>
        <begin position="1"/>
        <end position="62"/>
    </location>
</feature>
<reference evidence="3 4" key="1">
    <citation type="journal article" date="2009" name="Int. J. Syst. Evol. Microbiol.">
        <title>Janibacter hoylei sp. nov., Bacillus isronensis sp. nov. and Bacillus aryabhattai sp. nov., isolated from cryotubes used for collecting air from the upper atmosphere.</title>
        <authorList>
            <person name="Shivaji S."/>
            <person name="Chaturvedi P."/>
            <person name="Begum Z."/>
            <person name="Pindi P.K."/>
            <person name="Manorama R."/>
            <person name="Padmanaban D.A."/>
            <person name="Shouche Y.S."/>
            <person name="Pawar S."/>
            <person name="Vaishampayan P."/>
            <person name="Dutt C.B."/>
            <person name="Datta G.N."/>
            <person name="Manchanda R.K."/>
            <person name="Rao U.R."/>
            <person name="Bhargava P.M."/>
            <person name="Narlikar J.V."/>
        </authorList>
    </citation>
    <scope>NUCLEOTIDE SEQUENCE [LARGE SCALE GENOMIC DNA]</scope>
    <source>
        <strain evidence="3 4">PVAS-1</strain>
    </source>
</reference>
<feature type="transmembrane region" description="Helical" evidence="2">
    <location>
        <begin position="290"/>
        <end position="312"/>
    </location>
</feature>
<sequence>MGPACHRGPTAKRAKGDGADGRGGSVQRQADVENDKAPTRGRRTSAARRPSSPGAGGTRSWLRDARSAHAARGTQLLSQRWGLVQRSPRWAAYRRGMAPTSHPGRWLAGLTLLPVAGTLVAAALQYVRTDQTGAVFTFLFWNLFLAWIPFLLALAMTGLDRLRAPGWLLAPVGVVWLLFLPNAPYIITDFIHLDWMHGAPLWFDALLIGSFAGTGLLLGLASLLLVHRIVAARMGTAAGWALAIGSLALTSLGVYLGRFPRFNSWDVVTNPQGLVDVVLGRLLDPFGNPFLLQFAAAMTGGLVAAYLVTWAIGRALEGGHRGGVAQYGG</sequence>
<evidence type="ECO:0000256" key="1">
    <source>
        <dbReference type="SAM" id="MobiDB-lite"/>
    </source>
</evidence>
<dbReference type="EMBL" id="PIPF01000005">
    <property type="protein sequence ID" value="RWU84248.1"/>
    <property type="molecule type" value="Genomic_DNA"/>
</dbReference>
<dbReference type="Proteomes" id="UP000288711">
    <property type="component" value="Unassembled WGS sequence"/>
</dbReference>
<feature type="transmembrane region" description="Helical" evidence="2">
    <location>
        <begin position="106"/>
        <end position="127"/>
    </location>
</feature>
<evidence type="ECO:0008006" key="5">
    <source>
        <dbReference type="Google" id="ProtNLM"/>
    </source>
</evidence>
<keyword evidence="2" id="KW-1133">Transmembrane helix</keyword>
<dbReference type="Pfam" id="PF07099">
    <property type="entry name" value="DUF1361"/>
    <property type="match status" value="1"/>
</dbReference>
<protein>
    <recommendedName>
        <fullName evidence="5">DUF1361 domain-containing protein</fullName>
    </recommendedName>
</protein>
<evidence type="ECO:0000256" key="2">
    <source>
        <dbReference type="SAM" id="Phobius"/>
    </source>
</evidence>
<dbReference type="AlphaFoldDB" id="A0A444B7D4"/>
<feature type="transmembrane region" description="Helical" evidence="2">
    <location>
        <begin position="133"/>
        <end position="155"/>
    </location>
</feature>
<feature type="transmembrane region" description="Helical" evidence="2">
    <location>
        <begin position="237"/>
        <end position="256"/>
    </location>
</feature>
<keyword evidence="2" id="KW-0472">Membrane</keyword>
<name>A0A444B7D4_9MICO</name>
<evidence type="ECO:0000313" key="3">
    <source>
        <dbReference type="EMBL" id="RWU84248.1"/>
    </source>
</evidence>
<feature type="transmembrane region" description="Helical" evidence="2">
    <location>
        <begin position="167"/>
        <end position="187"/>
    </location>
</feature>
<dbReference type="InterPro" id="IPR009793">
    <property type="entry name" value="DUF1361"/>
</dbReference>
<organism evidence="3 4">
    <name type="scientific">Janibacter hoylei PVAS-1</name>
    <dbReference type="NCBI Taxonomy" id="1210046"/>
    <lineage>
        <taxon>Bacteria</taxon>
        <taxon>Bacillati</taxon>
        <taxon>Actinomycetota</taxon>
        <taxon>Actinomycetes</taxon>
        <taxon>Micrococcales</taxon>
        <taxon>Intrasporangiaceae</taxon>
        <taxon>Janibacter</taxon>
    </lineage>
</organism>